<evidence type="ECO:0000256" key="4">
    <source>
        <dbReference type="ARBA" id="ARBA00023157"/>
    </source>
</evidence>
<protein>
    <submittedName>
        <fullName evidence="8">Thioredoxin domain-containing protein</fullName>
    </submittedName>
</protein>
<evidence type="ECO:0000256" key="1">
    <source>
        <dbReference type="ARBA" id="ARBA00005791"/>
    </source>
</evidence>
<dbReference type="RefSeq" id="WP_157324864.1">
    <property type="nucleotide sequence ID" value="NZ_BMFX01000039.1"/>
</dbReference>
<dbReference type="SUPFAM" id="SSF52833">
    <property type="entry name" value="Thioredoxin-like"/>
    <property type="match status" value="1"/>
</dbReference>
<dbReference type="Gene3D" id="3.40.30.10">
    <property type="entry name" value="Glutaredoxin"/>
    <property type="match status" value="1"/>
</dbReference>
<keyword evidence="5" id="KW-0676">Redox-active center</keyword>
<dbReference type="EMBL" id="WRPM01000092">
    <property type="protein sequence ID" value="MVT27165.1"/>
    <property type="molecule type" value="Genomic_DNA"/>
</dbReference>
<evidence type="ECO:0000313" key="9">
    <source>
        <dbReference type="Proteomes" id="UP000460157"/>
    </source>
</evidence>
<dbReference type="Proteomes" id="UP000460157">
    <property type="component" value="Unassembled WGS sequence"/>
</dbReference>
<dbReference type="InterPro" id="IPR036249">
    <property type="entry name" value="Thioredoxin-like_sf"/>
</dbReference>
<comment type="caution">
    <text evidence="8">The sequence shown here is derived from an EMBL/GenBank/DDBJ whole genome shotgun (WGS) entry which is preliminary data.</text>
</comment>
<dbReference type="OrthoDB" id="117402at2"/>
<keyword evidence="4" id="KW-1015">Disulfide bond</keyword>
<name>A0A7K1UKZ7_9MICC</name>
<organism evidence="8 9">
    <name type="scientific">Nesterenkonia alkaliphila</name>
    <dbReference type="NCBI Taxonomy" id="1463631"/>
    <lineage>
        <taxon>Bacteria</taxon>
        <taxon>Bacillati</taxon>
        <taxon>Actinomycetota</taxon>
        <taxon>Actinomycetes</taxon>
        <taxon>Micrococcales</taxon>
        <taxon>Micrococcaceae</taxon>
        <taxon>Nesterenkonia</taxon>
    </lineage>
</organism>
<keyword evidence="2" id="KW-0732">Signal</keyword>
<keyword evidence="9" id="KW-1185">Reference proteome</keyword>
<dbReference type="Pfam" id="PF13462">
    <property type="entry name" value="Thioredoxin_4"/>
    <property type="match status" value="1"/>
</dbReference>
<dbReference type="PANTHER" id="PTHR13887:SF14">
    <property type="entry name" value="DISULFIDE BOND FORMATION PROTEIN D"/>
    <property type="match status" value="1"/>
</dbReference>
<keyword evidence="6" id="KW-0472">Membrane</keyword>
<dbReference type="InterPro" id="IPR012336">
    <property type="entry name" value="Thioredoxin-like_fold"/>
</dbReference>
<evidence type="ECO:0000256" key="2">
    <source>
        <dbReference type="ARBA" id="ARBA00022729"/>
    </source>
</evidence>
<evidence type="ECO:0000256" key="6">
    <source>
        <dbReference type="SAM" id="Phobius"/>
    </source>
</evidence>
<comment type="similarity">
    <text evidence="1">Belongs to the thioredoxin family. DsbA subfamily.</text>
</comment>
<dbReference type="PROSITE" id="PS51352">
    <property type="entry name" value="THIOREDOXIN_2"/>
    <property type="match status" value="1"/>
</dbReference>
<evidence type="ECO:0000313" key="8">
    <source>
        <dbReference type="EMBL" id="MVT27165.1"/>
    </source>
</evidence>
<dbReference type="InterPro" id="IPR013766">
    <property type="entry name" value="Thioredoxin_domain"/>
</dbReference>
<feature type="transmembrane region" description="Helical" evidence="6">
    <location>
        <begin position="23"/>
        <end position="45"/>
    </location>
</feature>
<evidence type="ECO:0000256" key="3">
    <source>
        <dbReference type="ARBA" id="ARBA00023002"/>
    </source>
</evidence>
<accession>A0A7K1UKZ7</accession>
<reference evidence="8 9" key="1">
    <citation type="submission" date="2019-12" db="EMBL/GenBank/DDBJ databases">
        <title>Nesterenkonia muleiensis sp. nov., a novel actinobacterium isolated from sap of Populus euphratica.</title>
        <authorList>
            <person name="Wang R."/>
        </authorList>
    </citation>
    <scope>NUCLEOTIDE SEQUENCE [LARGE SCALE GENOMIC DNA]</scope>
    <source>
        <strain evidence="8 9">F10</strain>
    </source>
</reference>
<sequence length="246" mass="27169">MPNTNDPTPPLKSPLGGTESKAVVLRFLVVGGLAVALTALLILLFQNSPEETESAADTATANAPAVDSDLIVREDSHRLDDVPSSPVTFVEFLDFECEACGAVYPAVEELREEYEGEMTFVIRYFPLDGHPNSRQAAHAVEAAARQGELEGMYRLMFETQEEWSHNEEPQDEVFRGFAEELGLDVERWEADYFSDDVAQRVQSDFEDAVALGLQGTPSFFVNDEFIAPETLTDLTDPIDEALSSDQ</sequence>
<feature type="domain" description="Thioredoxin" evidence="7">
    <location>
        <begin position="50"/>
        <end position="243"/>
    </location>
</feature>
<dbReference type="AlphaFoldDB" id="A0A7K1UKZ7"/>
<dbReference type="PANTHER" id="PTHR13887">
    <property type="entry name" value="GLUTATHIONE S-TRANSFERASE KAPPA"/>
    <property type="match status" value="1"/>
</dbReference>
<keyword evidence="6" id="KW-1133">Transmembrane helix</keyword>
<keyword evidence="6" id="KW-0812">Transmembrane</keyword>
<keyword evidence="3" id="KW-0560">Oxidoreductase</keyword>
<evidence type="ECO:0000259" key="7">
    <source>
        <dbReference type="PROSITE" id="PS51352"/>
    </source>
</evidence>
<proteinExistence type="inferred from homology"/>
<gene>
    <name evidence="8" type="ORF">GNZ21_12530</name>
</gene>
<dbReference type="GO" id="GO:0016491">
    <property type="term" value="F:oxidoreductase activity"/>
    <property type="evidence" value="ECO:0007669"/>
    <property type="project" value="UniProtKB-KW"/>
</dbReference>
<evidence type="ECO:0000256" key="5">
    <source>
        <dbReference type="ARBA" id="ARBA00023284"/>
    </source>
</evidence>